<dbReference type="AlphaFoldDB" id="A0A559JCX9"/>
<reference evidence="2 3" key="1">
    <citation type="submission" date="2019-07" db="EMBL/GenBank/DDBJ databases">
        <authorList>
            <person name="Kim J."/>
        </authorList>
    </citation>
    <scope>NUCLEOTIDE SEQUENCE [LARGE SCALE GENOMIC DNA]</scope>
    <source>
        <strain evidence="2 3">G13</strain>
    </source>
</reference>
<gene>
    <name evidence="2" type="ORF">FPZ45_18315</name>
</gene>
<keyword evidence="1" id="KW-0472">Membrane</keyword>
<feature type="transmembrane region" description="Helical" evidence="1">
    <location>
        <begin position="20"/>
        <end position="43"/>
    </location>
</feature>
<sequence>MSFQSNDSLSAIPYNELFVFAIPLAIGLLHSIFAVKAASALTLSDIYRNKCIYVIMDEGSDPCR</sequence>
<dbReference type="Proteomes" id="UP000316330">
    <property type="component" value="Unassembled WGS sequence"/>
</dbReference>
<dbReference type="OrthoDB" id="1705903at2"/>
<protein>
    <submittedName>
        <fullName evidence="2">Uncharacterized protein</fullName>
    </submittedName>
</protein>
<keyword evidence="1" id="KW-0812">Transmembrane</keyword>
<comment type="caution">
    <text evidence="2">The sequence shown here is derived from an EMBL/GenBank/DDBJ whole genome shotgun (WGS) entry which is preliminary data.</text>
</comment>
<keyword evidence="1" id="KW-1133">Transmembrane helix</keyword>
<dbReference type="EMBL" id="VNJJ01000011">
    <property type="protein sequence ID" value="TVX97724.1"/>
    <property type="molecule type" value="Genomic_DNA"/>
</dbReference>
<proteinExistence type="predicted"/>
<name>A0A559JCX9_9BACL</name>
<evidence type="ECO:0000256" key="1">
    <source>
        <dbReference type="SAM" id="Phobius"/>
    </source>
</evidence>
<evidence type="ECO:0000313" key="2">
    <source>
        <dbReference type="EMBL" id="TVX97724.1"/>
    </source>
</evidence>
<evidence type="ECO:0000313" key="3">
    <source>
        <dbReference type="Proteomes" id="UP000316330"/>
    </source>
</evidence>
<organism evidence="2 3">
    <name type="scientific">Cohnella terricola</name>
    <dbReference type="NCBI Taxonomy" id="1289167"/>
    <lineage>
        <taxon>Bacteria</taxon>
        <taxon>Bacillati</taxon>
        <taxon>Bacillota</taxon>
        <taxon>Bacilli</taxon>
        <taxon>Bacillales</taxon>
        <taxon>Paenibacillaceae</taxon>
        <taxon>Cohnella</taxon>
    </lineage>
</organism>
<accession>A0A559JCX9</accession>
<keyword evidence="3" id="KW-1185">Reference proteome</keyword>